<dbReference type="Pfam" id="PF06452">
    <property type="entry name" value="CBM9_1"/>
    <property type="match status" value="1"/>
</dbReference>
<sequence length="250" mass="28190">MKLRLYSFIVLLAAAAGCGGVPPSAPPRLAAAWTAEPVTPDGVAAEEVWSRAQPYPLLPPRDRNGGTGCRQPGTVRFAYDDRFLYVLAELDDDDVVQEEERDNRHLYETGDVLELFLWPEGKAHYWEIYAAPNGRRSMLFFPGAGRKIFLTAMQEHTRLRAGARVDGTLNDWSDRDRGWTAEIAIPLEELTRYGDPFGASGNWRAMAARYNYSVTLPEIEYSATSPLPKTDFHLREAYGKLVFPERIEHK</sequence>
<accession>A0A844G286</accession>
<evidence type="ECO:0000259" key="2">
    <source>
        <dbReference type="Pfam" id="PF06452"/>
    </source>
</evidence>
<dbReference type="Gene3D" id="2.60.40.1190">
    <property type="match status" value="1"/>
</dbReference>
<dbReference type="SUPFAM" id="SSF49344">
    <property type="entry name" value="CBD9-like"/>
    <property type="match status" value="1"/>
</dbReference>
<keyword evidence="4" id="KW-1185">Reference proteome</keyword>
<keyword evidence="1" id="KW-0732">Signal</keyword>
<comment type="caution">
    <text evidence="3">The sequence shown here is derived from an EMBL/GenBank/DDBJ whole genome shotgun (WGS) entry which is preliminary data.</text>
</comment>
<dbReference type="PROSITE" id="PS51257">
    <property type="entry name" value="PROKAR_LIPOPROTEIN"/>
    <property type="match status" value="1"/>
</dbReference>
<evidence type="ECO:0000256" key="1">
    <source>
        <dbReference type="SAM" id="SignalP"/>
    </source>
</evidence>
<protein>
    <recommendedName>
        <fullName evidence="2">Carbohydrate-binding domain-containing protein</fullName>
    </recommendedName>
</protein>
<dbReference type="RefSeq" id="WP_154418928.1">
    <property type="nucleotide sequence ID" value="NZ_VUNS01000013.1"/>
</dbReference>
<feature type="domain" description="Carbohydrate-binding" evidence="2">
    <location>
        <begin position="41"/>
        <end position="188"/>
    </location>
</feature>
<evidence type="ECO:0000313" key="4">
    <source>
        <dbReference type="Proteomes" id="UP000435649"/>
    </source>
</evidence>
<proteinExistence type="predicted"/>
<dbReference type="AlphaFoldDB" id="A0A844G286"/>
<dbReference type="GO" id="GO:0016052">
    <property type="term" value="P:carbohydrate catabolic process"/>
    <property type="evidence" value="ECO:0007669"/>
    <property type="project" value="InterPro"/>
</dbReference>
<feature type="signal peptide" evidence="1">
    <location>
        <begin position="1"/>
        <end position="18"/>
    </location>
</feature>
<dbReference type="CDD" id="cd09620">
    <property type="entry name" value="CBM9_like_3"/>
    <property type="match status" value="1"/>
</dbReference>
<reference evidence="3 4" key="1">
    <citation type="submission" date="2019-08" db="EMBL/GenBank/DDBJ databases">
        <title>In-depth cultivation of the pig gut microbiome towards novel bacterial diversity and tailored functional studies.</title>
        <authorList>
            <person name="Wylensek D."/>
            <person name="Hitch T.C.A."/>
            <person name="Clavel T."/>
        </authorList>
    </citation>
    <scope>NUCLEOTIDE SEQUENCE [LARGE SCALE GENOMIC DNA]</scope>
    <source>
        <strain evidence="3 4">BBE-744-WT-12</strain>
    </source>
</reference>
<dbReference type="GO" id="GO:0004553">
    <property type="term" value="F:hydrolase activity, hydrolyzing O-glycosyl compounds"/>
    <property type="evidence" value="ECO:0007669"/>
    <property type="project" value="InterPro"/>
</dbReference>
<organism evidence="3 4">
    <name type="scientific">Victivallis lenta</name>
    <dbReference type="NCBI Taxonomy" id="2606640"/>
    <lineage>
        <taxon>Bacteria</taxon>
        <taxon>Pseudomonadati</taxon>
        <taxon>Lentisphaerota</taxon>
        <taxon>Lentisphaeria</taxon>
        <taxon>Victivallales</taxon>
        <taxon>Victivallaceae</taxon>
        <taxon>Victivallis</taxon>
    </lineage>
</organism>
<feature type="chain" id="PRO_5032384399" description="Carbohydrate-binding domain-containing protein" evidence="1">
    <location>
        <begin position="19"/>
        <end position="250"/>
    </location>
</feature>
<evidence type="ECO:0000313" key="3">
    <source>
        <dbReference type="EMBL" id="MST97830.1"/>
    </source>
</evidence>
<dbReference type="InterPro" id="IPR010502">
    <property type="entry name" value="Carb-bd_dom_fam9"/>
</dbReference>
<dbReference type="EMBL" id="VUNS01000013">
    <property type="protein sequence ID" value="MST97830.1"/>
    <property type="molecule type" value="Genomic_DNA"/>
</dbReference>
<dbReference type="Proteomes" id="UP000435649">
    <property type="component" value="Unassembled WGS sequence"/>
</dbReference>
<dbReference type="GO" id="GO:0030246">
    <property type="term" value="F:carbohydrate binding"/>
    <property type="evidence" value="ECO:0007669"/>
    <property type="project" value="InterPro"/>
</dbReference>
<name>A0A844G286_9BACT</name>
<gene>
    <name evidence="3" type="ORF">FYJ85_12360</name>
</gene>